<keyword evidence="4" id="KW-1185">Reference proteome</keyword>
<sequence>MRRWRRASAVQSDESLKGNKDSSRVMEPSKTASEHDLIPVIWQKLPTELLNVVLTKLPASALQTFCLVSKSWNALIQSPEFVHQCSSVESIVCYFRGYTGNDWLHPYIARPNLKTGSWKKRLVDVDNEKLDKEYHLIAADHGLFCYRISYQDYYEDEIFLCVHNPVIDIFRQIMVPYTFESGKANRSSNNILGGLVMDQTTGSYKLIIAFIDADLTRETFIYDSSSESWTVFGTILPALGRDDDEDEDRDFLAKGYITARIIERGVRCGDQLFWLVGMDTDDDGWLRTVV</sequence>
<evidence type="ECO:0000256" key="1">
    <source>
        <dbReference type="SAM" id="MobiDB-lite"/>
    </source>
</evidence>
<dbReference type="PANTHER" id="PTHR31672:SF2">
    <property type="entry name" value="F-BOX DOMAIN-CONTAINING PROTEIN"/>
    <property type="match status" value="1"/>
</dbReference>
<dbReference type="InterPro" id="IPR001810">
    <property type="entry name" value="F-box_dom"/>
</dbReference>
<evidence type="ECO:0000259" key="2">
    <source>
        <dbReference type="PROSITE" id="PS50181"/>
    </source>
</evidence>
<dbReference type="Pfam" id="PF00646">
    <property type="entry name" value="F-box"/>
    <property type="match status" value="1"/>
</dbReference>
<organism evidence="3 4">
    <name type="scientific">Riccia sorocarpa</name>
    <dbReference type="NCBI Taxonomy" id="122646"/>
    <lineage>
        <taxon>Eukaryota</taxon>
        <taxon>Viridiplantae</taxon>
        <taxon>Streptophyta</taxon>
        <taxon>Embryophyta</taxon>
        <taxon>Marchantiophyta</taxon>
        <taxon>Marchantiopsida</taxon>
        <taxon>Marchantiidae</taxon>
        <taxon>Marchantiales</taxon>
        <taxon>Ricciaceae</taxon>
        <taxon>Riccia</taxon>
    </lineage>
</organism>
<gene>
    <name evidence="3" type="ORF">R1sor_023806</name>
</gene>
<dbReference type="PANTHER" id="PTHR31672">
    <property type="entry name" value="BNACNNG10540D PROTEIN"/>
    <property type="match status" value="1"/>
</dbReference>
<comment type="caution">
    <text evidence="3">The sequence shown here is derived from an EMBL/GenBank/DDBJ whole genome shotgun (WGS) entry which is preliminary data.</text>
</comment>
<accession>A0ABD3GNQ0</accession>
<dbReference type="Proteomes" id="UP001633002">
    <property type="component" value="Unassembled WGS sequence"/>
</dbReference>
<dbReference type="InterPro" id="IPR036047">
    <property type="entry name" value="F-box-like_dom_sf"/>
</dbReference>
<feature type="domain" description="F-box" evidence="2">
    <location>
        <begin position="39"/>
        <end position="85"/>
    </location>
</feature>
<protein>
    <recommendedName>
        <fullName evidence="2">F-box domain-containing protein</fullName>
    </recommendedName>
</protein>
<feature type="region of interest" description="Disordered" evidence="1">
    <location>
        <begin position="1"/>
        <end position="30"/>
    </location>
</feature>
<feature type="compositionally biased region" description="Basic and acidic residues" evidence="1">
    <location>
        <begin position="14"/>
        <end position="24"/>
    </location>
</feature>
<evidence type="ECO:0000313" key="4">
    <source>
        <dbReference type="Proteomes" id="UP001633002"/>
    </source>
</evidence>
<evidence type="ECO:0000313" key="3">
    <source>
        <dbReference type="EMBL" id="KAL3680850.1"/>
    </source>
</evidence>
<dbReference type="EMBL" id="JBJQOH010000007">
    <property type="protein sequence ID" value="KAL3680850.1"/>
    <property type="molecule type" value="Genomic_DNA"/>
</dbReference>
<dbReference type="SMART" id="SM00256">
    <property type="entry name" value="FBOX"/>
    <property type="match status" value="1"/>
</dbReference>
<proteinExistence type="predicted"/>
<name>A0ABD3GNQ0_9MARC</name>
<dbReference type="InterPro" id="IPR050796">
    <property type="entry name" value="SCF_F-box_component"/>
</dbReference>
<reference evidence="3 4" key="1">
    <citation type="submission" date="2024-09" db="EMBL/GenBank/DDBJ databases">
        <title>Chromosome-scale assembly of Riccia sorocarpa.</title>
        <authorList>
            <person name="Paukszto L."/>
        </authorList>
    </citation>
    <scope>NUCLEOTIDE SEQUENCE [LARGE SCALE GENOMIC DNA]</scope>
    <source>
        <strain evidence="3">LP-2024</strain>
        <tissue evidence="3">Aerial parts of the thallus</tissue>
    </source>
</reference>
<dbReference type="Gene3D" id="1.20.1280.50">
    <property type="match status" value="1"/>
</dbReference>
<dbReference type="PROSITE" id="PS50181">
    <property type="entry name" value="FBOX"/>
    <property type="match status" value="1"/>
</dbReference>
<dbReference type="SUPFAM" id="SSF81383">
    <property type="entry name" value="F-box domain"/>
    <property type="match status" value="1"/>
</dbReference>
<dbReference type="AlphaFoldDB" id="A0ABD3GNQ0"/>